<evidence type="ECO:0000313" key="1">
    <source>
        <dbReference type="EMBL" id="CCQ43662.1"/>
    </source>
</evidence>
<protein>
    <submittedName>
        <fullName evidence="1">Alternative protein GINS1</fullName>
    </submittedName>
</protein>
<reference evidence="1" key="1">
    <citation type="journal article" date="2013" name="PLoS ONE">
        <title>Direct detection of alternative open reading frames translation products in human significantly expands the proteome.</title>
        <authorList>
            <person name="Vanderperre B."/>
            <person name="Lucier J.-F."/>
            <person name="Motard J."/>
            <person name="Tremblay G."/>
            <person name="Vanderperre S."/>
            <person name="Wisztorski M."/>
            <person name="Salzet M."/>
            <person name="Boisvert F.-M."/>
            <person name="Roucou X."/>
        </authorList>
    </citation>
    <scope>NUCLEOTIDE SEQUENCE</scope>
</reference>
<dbReference type="ChiTaRS" id="GINS1">
    <property type="organism name" value="human"/>
</dbReference>
<accession>L8ECJ2</accession>
<dbReference type="OrthoDB" id="10252587at2759"/>
<proteinExistence type="predicted"/>
<organism evidence="1">
    <name type="scientific">Homo sapiens</name>
    <name type="common">Human</name>
    <dbReference type="NCBI Taxonomy" id="9606"/>
    <lineage>
        <taxon>Eukaryota</taxon>
        <taxon>Metazoa</taxon>
        <taxon>Chordata</taxon>
        <taxon>Craniata</taxon>
        <taxon>Vertebrata</taxon>
        <taxon>Euteleostomi</taxon>
        <taxon>Mammalia</taxon>
        <taxon>Eutheria</taxon>
        <taxon>Euarchontoglires</taxon>
        <taxon>Primates</taxon>
        <taxon>Haplorrhini</taxon>
        <taxon>Catarrhini</taxon>
        <taxon>Hominidae</taxon>
        <taxon>Homo</taxon>
    </lineage>
</organism>
<name>L8ECJ2_HUMAN</name>
<dbReference type="EMBL" id="HF584165">
    <property type="protein sequence ID" value="CCQ43662.1"/>
    <property type="molecule type" value="Genomic_DNA"/>
</dbReference>
<dbReference type="AlphaFoldDB" id="L8ECJ2"/>
<sequence length="44" mass="5031">MTACFGSEHSDGNMVASCQMHYDFTWLLKKWSGLIIIKDLLLLI</sequence>
<gene>
    <name evidence="1" type="primary">GINS1</name>
</gene>